<keyword evidence="3" id="KW-1185">Reference proteome</keyword>
<feature type="domain" description="Virulence-associated protein E-like" evidence="1">
    <location>
        <begin position="486"/>
        <end position="702"/>
    </location>
</feature>
<sequence length="810" mass="90932">MQLVLHYDRQLIISAAGNRKATHWPAQTLMWSELVERLRTAVRGTETLAEYLSMPKSQQDDLKDVGGFVAGALAHGRRKASAVTGRDVITLDLDAIPAGGTNDVLRRVEALGCSYAVYSTRKHEEARPRLRALFPLNRTVTADEYEPLARKIAAIIGIELCDPTTFQATRLMYWPSCSNDSQYVFTYGDKPFLDADGVLAMYADWRDWSEWPQVPGAAQQHVRLAAKQGDPTTKPGVVGAFCRLYDIQQAIDTFLPGLYTPTEDGSRLTYVGGSTTGGAVVYDDGQFLYSHHATDPCSGKLVNAFDLVRLHKFGDQDDEAAPGTPTNRLPSFTAMVAFAMEQEPVAGLMMQERYEKAIESFNDSVPSIKEVDSGTADMSWIKKLDINSNGAPTKTSKNVRVVLDHDPALKGRILMDTFADQLMGIAPLPWAPRNVEQGPFQWRDDDDSGLRDYIQGVLGFRTEGIIQDALVLCARSNQVNPVTDYLSKLTWDGQPRLDRLFIDYLGAADTPYVRAVTRKSFTAAVARAMQPGLKYDTMPVLTGAQGLGKTTLLQKMGLHWFNNSIETFEGKEAAELLQNAWVVEIGEMGAYSRSDVKMIKGFLSRTEDQYRAAYARKTEKHPRRCVFFGTSNDDHYLKDPTGGRRFWPIDCGVQERTKSVFQDLDAEIDQLWAEAVMRWKMGEPLILSNELEQVAKQQQELHAETDPWEGIVSEFVERKVPPDWLQRSLSDRKLFWSGEFGKYEGELVDRDRICAQEIWLEALGGESKALRRSEAIRINAILDKLEGWQKYNNVYRFGVHGKIKGGYIRN</sequence>
<reference evidence="2" key="1">
    <citation type="submission" date="2021-03" db="EMBL/GenBank/DDBJ databases">
        <title>Antimicrobial resistance genes in bacteria isolated from Japanese honey, and their potential for conferring macrolide and lincosamide resistance in the American foulbrood pathogen Paenibacillus larvae.</title>
        <authorList>
            <person name="Okamoto M."/>
            <person name="Kumagai M."/>
            <person name="Kanamori H."/>
            <person name="Takamatsu D."/>
        </authorList>
    </citation>
    <scope>NUCLEOTIDE SEQUENCE</scope>
    <source>
        <strain evidence="2">J40TS1</strain>
    </source>
</reference>
<dbReference type="RefSeq" id="WP_213512499.1">
    <property type="nucleotide sequence ID" value="NZ_BOSE01000001.1"/>
</dbReference>
<dbReference type="EMBL" id="BOSE01000001">
    <property type="protein sequence ID" value="GIP14375.1"/>
    <property type="molecule type" value="Genomic_DNA"/>
</dbReference>
<protein>
    <recommendedName>
        <fullName evidence="1">Virulence-associated protein E-like domain-containing protein</fullName>
    </recommendedName>
</protein>
<evidence type="ECO:0000313" key="2">
    <source>
        <dbReference type="EMBL" id="GIP14375.1"/>
    </source>
</evidence>
<dbReference type="InterPro" id="IPR027417">
    <property type="entry name" value="P-loop_NTPase"/>
</dbReference>
<dbReference type="Pfam" id="PF05272">
    <property type="entry name" value="VapE-like_dom"/>
    <property type="match status" value="1"/>
</dbReference>
<dbReference type="PANTHER" id="PTHR34985:SF1">
    <property type="entry name" value="SLR0554 PROTEIN"/>
    <property type="match status" value="1"/>
</dbReference>
<proteinExistence type="predicted"/>
<name>A0A920CVQ0_9BACL</name>
<dbReference type="Proteomes" id="UP000683139">
    <property type="component" value="Unassembled WGS sequence"/>
</dbReference>
<dbReference type="InterPro" id="IPR007936">
    <property type="entry name" value="VapE-like_dom"/>
</dbReference>
<dbReference type="SUPFAM" id="SSF52540">
    <property type="entry name" value="P-loop containing nucleoside triphosphate hydrolases"/>
    <property type="match status" value="1"/>
</dbReference>
<accession>A0A920CVQ0</accession>
<dbReference type="PANTHER" id="PTHR34985">
    <property type="entry name" value="SLR0554 PROTEIN"/>
    <property type="match status" value="1"/>
</dbReference>
<comment type="caution">
    <text evidence="2">The sequence shown here is derived from an EMBL/GenBank/DDBJ whole genome shotgun (WGS) entry which is preliminary data.</text>
</comment>
<evidence type="ECO:0000259" key="1">
    <source>
        <dbReference type="Pfam" id="PF05272"/>
    </source>
</evidence>
<gene>
    <name evidence="2" type="ORF">J40TS1_00170</name>
</gene>
<organism evidence="2 3">
    <name type="scientific">Paenibacillus montaniterrae</name>
    <dbReference type="NCBI Taxonomy" id="429341"/>
    <lineage>
        <taxon>Bacteria</taxon>
        <taxon>Bacillati</taxon>
        <taxon>Bacillota</taxon>
        <taxon>Bacilli</taxon>
        <taxon>Bacillales</taxon>
        <taxon>Paenibacillaceae</taxon>
        <taxon>Paenibacillus</taxon>
    </lineage>
</organism>
<evidence type="ECO:0000313" key="3">
    <source>
        <dbReference type="Proteomes" id="UP000683139"/>
    </source>
</evidence>
<dbReference type="AlphaFoldDB" id="A0A920CVQ0"/>